<proteinExistence type="inferred from homology"/>
<evidence type="ECO:0000256" key="8">
    <source>
        <dbReference type="ARBA" id="ARBA00023049"/>
    </source>
</evidence>
<keyword evidence="13" id="KW-0031">Aminopeptidase</keyword>
<dbReference type="InterPro" id="IPR000994">
    <property type="entry name" value="Pept_M24"/>
</dbReference>
<keyword evidence="9" id="KW-0464">Manganese</keyword>
<evidence type="ECO:0000256" key="10">
    <source>
        <dbReference type="RuleBase" id="RU000590"/>
    </source>
</evidence>
<comment type="caution">
    <text evidence="13">The sequence shown here is derived from an EMBL/GenBank/DDBJ whole genome shotgun (WGS) entry which is preliminary data.</text>
</comment>
<keyword evidence="14" id="KW-1185">Reference proteome</keyword>
<accession>A0ABS1CP72</accession>
<dbReference type="EMBL" id="NRRV01000102">
    <property type="protein sequence ID" value="MBK1633644.1"/>
    <property type="molecule type" value="Genomic_DNA"/>
</dbReference>
<feature type="region of interest" description="Disordered" evidence="11">
    <location>
        <begin position="450"/>
        <end position="472"/>
    </location>
</feature>
<dbReference type="Gene3D" id="3.90.230.10">
    <property type="entry name" value="Creatinase/methionine aminopeptidase superfamily"/>
    <property type="match status" value="1"/>
</dbReference>
<protein>
    <recommendedName>
        <fullName evidence="4">Xaa-Pro aminopeptidase</fullName>
        <ecNumber evidence="4">3.4.11.9</ecNumber>
    </recommendedName>
</protein>
<sequence>MAESTVLRPKTAKALRRRRRELARAIGPEGVLVVPAAHEVTRNRDVHYPFRQSSDFAWLTGFPEPDAVAVLAPKHKDGELVLFCRPKDPEREVWDGHRFGTEGAVEHFGADAAHPLSELEEKLPELLADRKRVHYPLGLDADFDLKVMGWLRAVRAQARKGVSAPTELVSSDTLLHERRLIKEKGELTTMRRAASISAAAHRRLMQTCRPGLREQQLEATFLHACAEQGARFQAYPPIVGGGSNACVLHYIDNAAVLADGDLVLVDAGCELDGYASDITRTFPVSGRFSAPQRTLYELVLAAQRAAIAAVKPGKRWNAPHKAALKVLTRGLVDLGFIEGSREDVPQLIKDEKYKPFYMHRTGHWLGMDVHDVGAYKQNGKWRALEPGMVMTVEPGLYVAPVAEVPAEYRGIGIRIEDDVLVTEDGHEVLSRDVPKDVDAIERLMAGAPEAAGAGAGARARVSPARAGASEET</sequence>
<evidence type="ECO:0000259" key="12">
    <source>
        <dbReference type="SMART" id="SM01011"/>
    </source>
</evidence>
<comment type="similarity">
    <text evidence="3 10">Belongs to the peptidase M24B family.</text>
</comment>
<feature type="domain" description="Aminopeptidase P N-terminal" evidence="12">
    <location>
        <begin position="10"/>
        <end position="144"/>
    </location>
</feature>
<dbReference type="InterPro" id="IPR029149">
    <property type="entry name" value="Creatin/AminoP/Spt16_N"/>
</dbReference>
<evidence type="ECO:0000256" key="1">
    <source>
        <dbReference type="ARBA" id="ARBA00001424"/>
    </source>
</evidence>
<gene>
    <name evidence="13" type="ORF">CKO31_23450</name>
</gene>
<dbReference type="CDD" id="cd01087">
    <property type="entry name" value="Prolidase"/>
    <property type="match status" value="1"/>
</dbReference>
<dbReference type="PANTHER" id="PTHR43226">
    <property type="entry name" value="XAA-PRO AMINOPEPTIDASE 3"/>
    <property type="match status" value="1"/>
</dbReference>
<organism evidence="13 14">
    <name type="scientific">Thiohalocapsa halophila</name>
    <dbReference type="NCBI Taxonomy" id="69359"/>
    <lineage>
        <taxon>Bacteria</taxon>
        <taxon>Pseudomonadati</taxon>
        <taxon>Pseudomonadota</taxon>
        <taxon>Gammaproteobacteria</taxon>
        <taxon>Chromatiales</taxon>
        <taxon>Chromatiaceae</taxon>
        <taxon>Thiohalocapsa</taxon>
    </lineage>
</organism>
<comment type="cofactor">
    <cofactor evidence="2">
        <name>Mn(2+)</name>
        <dbReference type="ChEBI" id="CHEBI:29035"/>
    </cofactor>
</comment>
<keyword evidence="5" id="KW-0645">Protease</keyword>
<reference evidence="13 14" key="1">
    <citation type="journal article" date="2020" name="Microorganisms">
        <title>Osmotic Adaptation and Compatible Solute Biosynthesis of Phototrophic Bacteria as Revealed from Genome Analyses.</title>
        <authorList>
            <person name="Imhoff J.F."/>
            <person name="Rahn T."/>
            <person name="Kunzel S."/>
            <person name="Keller A."/>
            <person name="Neulinger S.C."/>
        </authorList>
    </citation>
    <scope>NUCLEOTIDE SEQUENCE [LARGE SCALE GENOMIC DNA]</scope>
    <source>
        <strain evidence="13 14">DSM 6210</strain>
    </source>
</reference>
<dbReference type="PANTHER" id="PTHR43226:SF4">
    <property type="entry name" value="XAA-PRO AMINOPEPTIDASE 3"/>
    <property type="match status" value="1"/>
</dbReference>
<evidence type="ECO:0000256" key="6">
    <source>
        <dbReference type="ARBA" id="ARBA00022723"/>
    </source>
</evidence>
<evidence type="ECO:0000256" key="2">
    <source>
        <dbReference type="ARBA" id="ARBA00001936"/>
    </source>
</evidence>
<evidence type="ECO:0000256" key="4">
    <source>
        <dbReference type="ARBA" id="ARBA00012574"/>
    </source>
</evidence>
<dbReference type="SMART" id="SM01011">
    <property type="entry name" value="AMP_N"/>
    <property type="match status" value="1"/>
</dbReference>
<dbReference type="Pfam" id="PF00557">
    <property type="entry name" value="Peptidase_M24"/>
    <property type="match status" value="1"/>
</dbReference>
<dbReference type="GO" id="GO:0004177">
    <property type="term" value="F:aminopeptidase activity"/>
    <property type="evidence" value="ECO:0007669"/>
    <property type="project" value="UniProtKB-KW"/>
</dbReference>
<evidence type="ECO:0000256" key="11">
    <source>
        <dbReference type="SAM" id="MobiDB-lite"/>
    </source>
</evidence>
<dbReference type="EC" id="3.4.11.9" evidence="4"/>
<dbReference type="NCBIfam" id="NF008131">
    <property type="entry name" value="PRK10879.1"/>
    <property type="match status" value="1"/>
</dbReference>
<evidence type="ECO:0000256" key="9">
    <source>
        <dbReference type="ARBA" id="ARBA00023211"/>
    </source>
</evidence>
<evidence type="ECO:0000256" key="5">
    <source>
        <dbReference type="ARBA" id="ARBA00022670"/>
    </source>
</evidence>
<dbReference type="InterPro" id="IPR036005">
    <property type="entry name" value="Creatinase/aminopeptidase-like"/>
</dbReference>
<evidence type="ECO:0000256" key="7">
    <source>
        <dbReference type="ARBA" id="ARBA00022801"/>
    </source>
</evidence>
<dbReference type="RefSeq" id="WP_200242632.1">
    <property type="nucleotide sequence ID" value="NZ_NRRV01000102.1"/>
</dbReference>
<dbReference type="Gene3D" id="3.40.350.10">
    <property type="entry name" value="Creatinase/prolidase N-terminal domain"/>
    <property type="match status" value="1"/>
</dbReference>
<comment type="catalytic activity">
    <reaction evidence="1">
        <text>Release of any N-terminal amino acid, including proline, that is linked to proline, even from a dipeptide or tripeptide.</text>
        <dbReference type="EC" id="3.4.11.9"/>
    </reaction>
</comment>
<name>A0ABS1CP72_9GAMM</name>
<evidence type="ECO:0000256" key="3">
    <source>
        <dbReference type="ARBA" id="ARBA00008766"/>
    </source>
</evidence>
<dbReference type="InterPro" id="IPR001131">
    <property type="entry name" value="Peptidase_M24B_aminopep-P_CS"/>
</dbReference>
<evidence type="ECO:0000313" key="13">
    <source>
        <dbReference type="EMBL" id="MBK1633644.1"/>
    </source>
</evidence>
<dbReference type="InterPro" id="IPR052433">
    <property type="entry name" value="X-Pro_dipept-like"/>
</dbReference>
<evidence type="ECO:0000313" key="14">
    <source>
        <dbReference type="Proteomes" id="UP000748752"/>
    </source>
</evidence>
<dbReference type="Proteomes" id="UP000748752">
    <property type="component" value="Unassembled WGS sequence"/>
</dbReference>
<keyword evidence="8" id="KW-0482">Metalloprotease</keyword>
<keyword evidence="7" id="KW-0378">Hydrolase</keyword>
<dbReference type="SUPFAM" id="SSF53092">
    <property type="entry name" value="Creatinase/prolidase N-terminal domain"/>
    <property type="match status" value="1"/>
</dbReference>
<keyword evidence="6 10" id="KW-0479">Metal-binding</keyword>
<dbReference type="Pfam" id="PF05195">
    <property type="entry name" value="AMP_N"/>
    <property type="match status" value="1"/>
</dbReference>
<dbReference type="InterPro" id="IPR007865">
    <property type="entry name" value="Aminopep_P_N"/>
</dbReference>
<dbReference type="PROSITE" id="PS00491">
    <property type="entry name" value="PROLINE_PEPTIDASE"/>
    <property type="match status" value="1"/>
</dbReference>
<dbReference type="SUPFAM" id="SSF55920">
    <property type="entry name" value="Creatinase/aminopeptidase"/>
    <property type="match status" value="1"/>
</dbReference>